<keyword evidence="2" id="KW-1185">Reference proteome</keyword>
<dbReference type="OrthoDB" id="9112061at2"/>
<dbReference type="InterPro" id="IPR029058">
    <property type="entry name" value="AB_hydrolase_fold"/>
</dbReference>
<name>A0A0U5B5K3_9BACL</name>
<gene>
    <name evidence="1" type="ORF">CB4_00346</name>
</gene>
<protein>
    <submittedName>
        <fullName evidence="1">2-succinyl-6-hydroxy-2, 4-cyclohexadiene-1-carboxylate synthase</fullName>
    </submittedName>
</protein>
<proteinExistence type="predicted"/>
<dbReference type="AlphaFoldDB" id="A0A0U5B5K3"/>
<evidence type="ECO:0000313" key="1">
    <source>
        <dbReference type="EMBL" id="BAU26236.1"/>
    </source>
</evidence>
<dbReference type="KEGG" id="asoc:CB4_00346"/>
<dbReference type="PANTHER" id="PTHR43194">
    <property type="entry name" value="HYDROLASE ALPHA/BETA FOLD FAMILY"/>
    <property type="match status" value="1"/>
</dbReference>
<dbReference type="InterPro" id="IPR050228">
    <property type="entry name" value="Carboxylesterase_BioH"/>
</dbReference>
<dbReference type="Proteomes" id="UP000217696">
    <property type="component" value="Chromosome"/>
</dbReference>
<dbReference type="Pfam" id="PF12697">
    <property type="entry name" value="Abhydrolase_6"/>
    <property type="match status" value="1"/>
</dbReference>
<accession>A0A0U5B5K3</accession>
<dbReference type="InterPro" id="IPR000073">
    <property type="entry name" value="AB_hydrolase_1"/>
</dbReference>
<dbReference type="Gene3D" id="3.40.50.1820">
    <property type="entry name" value="alpha/beta hydrolase"/>
    <property type="match status" value="1"/>
</dbReference>
<dbReference type="PANTHER" id="PTHR43194:SF2">
    <property type="entry name" value="PEROXISOMAL MEMBRANE PROTEIN LPX1"/>
    <property type="match status" value="1"/>
</dbReference>
<evidence type="ECO:0000313" key="2">
    <source>
        <dbReference type="Proteomes" id="UP000217696"/>
    </source>
</evidence>
<organism evidence="1 2">
    <name type="scientific">Aneurinibacillus soli</name>
    <dbReference type="NCBI Taxonomy" id="1500254"/>
    <lineage>
        <taxon>Bacteria</taxon>
        <taxon>Bacillati</taxon>
        <taxon>Bacillota</taxon>
        <taxon>Bacilli</taxon>
        <taxon>Bacillales</taxon>
        <taxon>Paenibacillaceae</taxon>
        <taxon>Aneurinibacillus group</taxon>
        <taxon>Aneurinibacillus</taxon>
    </lineage>
</organism>
<dbReference type="EMBL" id="AP017312">
    <property type="protein sequence ID" value="BAU26236.1"/>
    <property type="molecule type" value="Genomic_DNA"/>
</dbReference>
<sequence>MAASEQLPFVFIHGAGGTKAKYRGIETYLEGAPIHIIELPGHGDNEVPYCTTIEQQAAWLQEQLGEEDVILVGHSMGGLVGIELVARTSHVKGLVLNASHYEMPVHPKILAELEAGTFPDMLFTASYGKDASVELIEEERAQLSAVPMDVTHADFAACSAYKGEDTFRSLTVPILALYGTEDRLLPKGAKEKAVVSNERVNAIEIEGASHYIMLEKPEAFAKALLSFRKDILAAVQ</sequence>
<dbReference type="RefSeq" id="WP_096463299.1">
    <property type="nucleotide sequence ID" value="NZ_AP017312.1"/>
</dbReference>
<reference evidence="1 2" key="1">
    <citation type="submission" date="2015-12" db="EMBL/GenBank/DDBJ databases">
        <title>Genome sequence of Aneurinibacillus soli.</title>
        <authorList>
            <person name="Lee J.S."/>
            <person name="Lee K.C."/>
            <person name="Kim K.K."/>
            <person name="Lee B.W."/>
        </authorList>
    </citation>
    <scope>NUCLEOTIDE SEQUENCE [LARGE SCALE GENOMIC DNA]</scope>
    <source>
        <strain evidence="1 2">CB4</strain>
    </source>
</reference>
<dbReference type="SUPFAM" id="SSF53474">
    <property type="entry name" value="alpha/beta-Hydrolases"/>
    <property type="match status" value="1"/>
</dbReference>